<feature type="domain" description="Zn(2)-C6 fungal-type" evidence="8">
    <location>
        <begin position="30"/>
        <end position="56"/>
    </location>
</feature>
<keyword evidence="4" id="KW-0238">DNA-binding</keyword>
<comment type="caution">
    <text evidence="9">The sequence shown here is derived from an EMBL/GenBank/DDBJ whole genome shotgun (WGS) entry which is preliminary data.</text>
</comment>
<reference evidence="9 10" key="1">
    <citation type="journal article" date="2023" name="G3 (Bethesda)">
        <title>A chromosome-level genome assembly of Zasmidium syzygii isolated from banana leaves.</title>
        <authorList>
            <person name="van Westerhoven A.C."/>
            <person name="Mehrabi R."/>
            <person name="Talebi R."/>
            <person name="Steentjes M.B.F."/>
            <person name="Corcolon B."/>
            <person name="Chong P.A."/>
            <person name="Kema G.H.J."/>
            <person name="Seidl M.F."/>
        </authorList>
    </citation>
    <scope>NUCLEOTIDE SEQUENCE [LARGE SCALE GENOMIC DNA]</scope>
    <source>
        <strain evidence="9 10">P124</strain>
    </source>
</reference>
<dbReference type="InterPro" id="IPR021858">
    <property type="entry name" value="Fun_TF"/>
</dbReference>
<keyword evidence="6" id="KW-0539">Nucleus</keyword>
<dbReference type="Pfam" id="PF00172">
    <property type="entry name" value="Zn_clus"/>
    <property type="match status" value="1"/>
</dbReference>
<keyword evidence="1" id="KW-0479">Metal-binding</keyword>
<dbReference type="InterPro" id="IPR036864">
    <property type="entry name" value="Zn2-C6_fun-type_DNA-bd_sf"/>
</dbReference>
<name>A0ABR0EKL5_ZASCE</name>
<dbReference type="PANTHER" id="PTHR36206">
    <property type="entry name" value="ASPERCRYPTIN BIOSYNTHESIS CLUSTER-SPECIFIC TRANSCRIPTION REGULATOR ATNN-RELATED"/>
    <property type="match status" value="1"/>
</dbReference>
<organism evidence="9 10">
    <name type="scientific">Zasmidium cellare</name>
    <name type="common">Wine cellar mold</name>
    <name type="synonym">Racodium cellare</name>
    <dbReference type="NCBI Taxonomy" id="395010"/>
    <lineage>
        <taxon>Eukaryota</taxon>
        <taxon>Fungi</taxon>
        <taxon>Dikarya</taxon>
        <taxon>Ascomycota</taxon>
        <taxon>Pezizomycotina</taxon>
        <taxon>Dothideomycetes</taxon>
        <taxon>Dothideomycetidae</taxon>
        <taxon>Mycosphaerellales</taxon>
        <taxon>Mycosphaerellaceae</taxon>
        <taxon>Zasmidium</taxon>
    </lineage>
</organism>
<keyword evidence="7" id="KW-0472">Membrane</keyword>
<evidence type="ECO:0000256" key="2">
    <source>
        <dbReference type="ARBA" id="ARBA00022833"/>
    </source>
</evidence>
<evidence type="ECO:0000256" key="6">
    <source>
        <dbReference type="ARBA" id="ARBA00023242"/>
    </source>
</evidence>
<gene>
    <name evidence="9" type="ORF">PRZ48_007907</name>
</gene>
<dbReference type="CDD" id="cd00067">
    <property type="entry name" value="GAL4"/>
    <property type="match status" value="1"/>
</dbReference>
<dbReference type="PANTHER" id="PTHR36206:SF12">
    <property type="entry name" value="ASPERCRYPTIN BIOSYNTHESIS CLUSTER-SPECIFIC TRANSCRIPTION REGULATOR ATNN-RELATED"/>
    <property type="match status" value="1"/>
</dbReference>
<evidence type="ECO:0000256" key="4">
    <source>
        <dbReference type="ARBA" id="ARBA00023125"/>
    </source>
</evidence>
<accession>A0ABR0EKL5</accession>
<evidence type="ECO:0000259" key="8">
    <source>
        <dbReference type="Pfam" id="PF00172"/>
    </source>
</evidence>
<protein>
    <recommendedName>
        <fullName evidence="8">Zn(2)-C6 fungal-type domain-containing protein</fullName>
    </recommendedName>
</protein>
<dbReference type="SUPFAM" id="SSF57701">
    <property type="entry name" value="Zn2/Cys6 DNA-binding domain"/>
    <property type="match status" value="1"/>
</dbReference>
<keyword evidence="5" id="KW-0804">Transcription</keyword>
<keyword evidence="3" id="KW-0805">Transcription regulation</keyword>
<dbReference type="InterPro" id="IPR052360">
    <property type="entry name" value="Transcr_Regulatory_Proteins"/>
</dbReference>
<dbReference type="Proteomes" id="UP001305779">
    <property type="component" value="Unassembled WGS sequence"/>
</dbReference>
<dbReference type="InterPro" id="IPR001138">
    <property type="entry name" value="Zn2Cys6_DnaBD"/>
</dbReference>
<evidence type="ECO:0000256" key="7">
    <source>
        <dbReference type="SAM" id="Phobius"/>
    </source>
</evidence>
<sequence>MNAPWPRHDRAFGEEARKAFQNPLWVPDLQRHVKCDEARPTCNACSSSNRICGGYDFVPLPSSSYKPRRIEAAIEKGPVIASIELTPFESAAFDYFRLFTVNQLPQKLWWQHLVLDLGRTEPALAHAATALGSMHRSLTLSSQPRVDKTQHEFAAGQYGKAMRLMRQYIERGQKHGNKLRENEIVVVLLTSLLFFCLEAYMGRDEQSTMHLRTGLKILYEHVQGDSPAIESEDCDKVVTTTTSMRSYLDALKYTFVLMDSDLNMVDEEEPYLQTLCLDRMPLAFQNVQSAHIHLDYVATRANLVWRELLTTCEGYLEENADLCVGLDEETSDFFLGCISRVVPVDSDDAFVESYRSIRQDLRNWLNAWATVPQDESNMTDHLLCQIFFFYVWYRVETWRDATEMMADRFEEQFAHITNLAEKYIKLHQSSSQYLSPRSSGNTFSTPPLFSFGTGFVTAIMVIAINCRTSSIRRRCISIIRLINLQGVFDSAYLAAYLEAIVDLEERRARKFCGYPEDKTAFEMDDIPEEARLFEPMMLPGRHLNQTAFYTSDTGSMVFAELLDGPGSTLIIRSHHFAR</sequence>
<dbReference type="EMBL" id="JAXOVC010000005">
    <property type="protein sequence ID" value="KAK4502096.1"/>
    <property type="molecule type" value="Genomic_DNA"/>
</dbReference>
<evidence type="ECO:0000313" key="9">
    <source>
        <dbReference type="EMBL" id="KAK4502096.1"/>
    </source>
</evidence>
<keyword evidence="10" id="KW-1185">Reference proteome</keyword>
<keyword evidence="2" id="KW-0862">Zinc</keyword>
<keyword evidence="7" id="KW-0812">Transmembrane</keyword>
<evidence type="ECO:0000256" key="3">
    <source>
        <dbReference type="ARBA" id="ARBA00023015"/>
    </source>
</evidence>
<evidence type="ECO:0000256" key="1">
    <source>
        <dbReference type="ARBA" id="ARBA00022723"/>
    </source>
</evidence>
<evidence type="ECO:0000256" key="5">
    <source>
        <dbReference type="ARBA" id="ARBA00023163"/>
    </source>
</evidence>
<evidence type="ECO:0000313" key="10">
    <source>
        <dbReference type="Proteomes" id="UP001305779"/>
    </source>
</evidence>
<keyword evidence="7" id="KW-1133">Transmembrane helix</keyword>
<proteinExistence type="predicted"/>
<feature type="transmembrane region" description="Helical" evidence="7">
    <location>
        <begin position="448"/>
        <end position="466"/>
    </location>
</feature>
<dbReference type="Pfam" id="PF11951">
    <property type="entry name" value="Fungal_trans_2"/>
    <property type="match status" value="1"/>
</dbReference>